<dbReference type="Pfam" id="PF00005">
    <property type="entry name" value="ABC_tran"/>
    <property type="match status" value="1"/>
</dbReference>
<dbReference type="Proteomes" id="UP000823486">
    <property type="component" value="Unassembled WGS sequence"/>
</dbReference>
<name>A0ABS2QKT3_9BACI</name>
<dbReference type="RefSeq" id="WP_239558800.1">
    <property type="nucleotide sequence ID" value="NZ_JAFBFI010000015.1"/>
</dbReference>
<dbReference type="EMBL" id="JAFBFI010000015">
    <property type="protein sequence ID" value="MBM7693783.1"/>
    <property type="molecule type" value="Genomic_DNA"/>
</dbReference>
<proteinExistence type="predicted"/>
<feature type="domain" description="ABC transporter" evidence="3">
    <location>
        <begin position="115"/>
        <end position="163"/>
    </location>
</feature>
<dbReference type="PANTHER" id="PTHR42855">
    <property type="entry name" value="ABC TRANSPORTER ATP-BINDING SUBUNIT"/>
    <property type="match status" value="1"/>
</dbReference>
<keyword evidence="6" id="KW-1185">Reference proteome</keyword>
<gene>
    <name evidence="5" type="ORF">JOC77_003227</name>
</gene>
<reference evidence="5 6" key="1">
    <citation type="submission" date="2021-01" db="EMBL/GenBank/DDBJ databases">
        <title>Genomic Encyclopedia of Type Strains, Phase IV (KMG-IV): sequencing the most valuable type-strain genomes for metagenomic binning, comparative biology and taxonomic classification.</title>
        <authorList>
            <person name="Goeker M."/>
        </authorList>
    </citation>
    <scope>NUCLEOTIDE SEQUENCE [LARGE SCALE GENOMIC DNA]</scope>
    <source>
        <strain evidence="5 6">DSM 105482</strain>
    </source>
</reference>
<evidence type="ECO:0000259" key="3">
    <source>
        <dbReference type="Pfam" id="PF00005"/>
    </source>
</evidence>
<dbReference type="SUPFAM" id="SSF52540">
    <property type="entry name" value="P-loop containing nucleoside triphosphate hydrolases"/>
    <property type="match status" value="1"/>
</dbReference>
<dbReference type="Gene3D" id="3.40.50.300">
    <property type="entry name" value="P-loop containing nucleotide triphosphate hydrolases"/>
    <property type="match status" value="1"/>
</dbReference>
<dbReference type="InterPro" id="IPR003439">
    <property type="entry name" value="ABC_transporter-like_ATP-bd"/>
</dbReference>
<keyword evidence="2" id="KW-0067">ATP-binding</keyword>
<evidence type="ECO:0000313" key="5">
    <source>
        <dbReference type="EMBL" id="MBM7693783.1"/>
    </source>
</evidence>
<keyword evidence="1" id="KW-0547">Nucleotide-binding</keyword>
<accession>A0ABS2QKT3</accession>
<comment type="caution">
    <text evidence="5">The sequence shown here is derived from an EMBL/GenBank/DDBJ whole genome shotgun (WGS) entry which is preliminary data.</text>
</comment>
<organism evidence="5 6">
    <name type="scientific">Peribacillus deserti</name>
    <dbReference type="NCBI Taxonomy" id="673318"/>
    <lineage>
        <taxon>Bacteria</taxon>
        <taxon>Bacillati</taxon>
        <taxon>Bacillota</taxon>
        <taxon>Bacilli</taxon>
        <taxon>Bacillales</taxon>
        <taxon>Bacillaceae</taxon>
        <taxon>Peribacillus</taxon>
    </lineage>
</organism>
<evidence type="ECO:0000256" key="2">
    <source>
        <dbReference type="ARBA" id="ARBA00022840"/>
    </source>
</evidence>
<evidence type="ECO:0000313" key="6">
    <source>
        <dbReference type="Proteomes" id="UP000823486"/>
    </source>
</evidence>
<sequence>MESTTYKGNYSAYVSQKEENLRIQYEHLREQQKKINVMEKSVTNLRDWAMRADNNKFFKRAASIQKKLDKLDRIDKPVFEKRNMKLDLKAAERSGKETIKATGLVKSYADKFIFKDTNLMVHYGERVGLIGPNGSGKTTFLKMLLGEEQPDRGVVELGANVMAPIYHRKSPLKMKS</sequence>
<dbReference type="Pfam" id="PF12848">
    <property type="entry name" value="ABC_tran_Xtn"/>
    <property type="match status" value="1"/>
</dbReference>
<dbReference type="PANTHER" id="PTHR42855:SF2">
    <property type="entry name" value="DRUG RESISTANCE ABC TRANSPORTER,ATP-BINDING PROTEIN"/>
    <property type="match status" value="1"/>
</dbReference>
<dbReference type="InterPro" id="IPR032781">
    <property type="entry name" value="ABC_tran_Xtn"/>
</dbReference>
<dbReference type="InterPro" id="IPR051309">
    <property type="entry name" value="ABCF_ATPase"/>
</dbReference>
<evidence type="ECO:0000259" key="4">
    <source>
        <dbReference type="Pfam" id="PF12848"/>
    </source>
</evidence>
<dbReference type="InterPro" id="IPR027417">
    <property type="entry name" value="P-loop_NTPase"/>
</dbReference>
<feature type="domain" description="ABC-transporter extension" evidence="4">
    <location>
        <begin position="3"/>
        <end position="84"/>
    </location>
</feature>
<protein>
    <submittedName>
        <fullName evidence="5">ATPase subunit of ABC transporter with duplicated ATPase domains</fullName>
    </submittedName>
</protein>
<evidence type="ECO:0000256" key="1">
    <source>
        <dbReference type="ARBA" id="ARBA00022741"/>
    </source>
</evidence>